<protein>
    <submittedName>
        <fullName evidence="2">Uncharacterized protein</fullName>
    </submittedName>
</protein>
<comment type="caution">
    <text evidence="2">The sequence shown here is derived from an EMBL/GenBank/DDBJ whole genome shotgun (WGS) entry which is preliminary data.</text>
</comment>
<feature type="region of interest" description="Disordered" evidence="1">
    <location>
        <begin position="1"/>
        <end position="32"/>
    </location>
</feature>
<gene>
    <name evidence="2" type="ORF">ATANTOWER_030040</name>
</gene>
<organism evidence="2 3">
    <name type="scientific">Ataeniobius toweri</name>
    <dbReference type="NCBI Taxonomy" id="208326"/>
    <lineage>
        <taxon>Eukaryota</taxon>
        <taxon>Metazoa</taxon>
        <taxon>Chordata</taxon>
        <taxon>Craniata</taxon>
        <taxon>Vertebrata</taxon>
        <taxon>Euteleostomi</taxon>
        <taxon>Actinopterygii</taxon>
        <taxon>Neopterygii</taxon>
        <taxon>Teleostei</taxon>
        <taxon>Neoteleostei</taxon>
        <taxon>Acanthomorphata</taxon>
        <taxon>Ovalentaria</taxon>
        <taxon>Atherinomorphae</taxon>
        <taxon>Cyprinodontiformes</taxon>
        <taxon>Goodeidae</taxon>
        <taxon>Ataeniobius</taxon>
    </lineage>
</organism>
<dbReference type="Proteomes" id="UP001345963">
    <property type="component" value="Unassembled WGS sequence"/>
</dbReference>
<feature type="compositionally biased region" description="Polar residues" evidence="1">
    <location>
        <begin position="1"/>
        <end position="19"/>
    </location>
</feature>
<reference evidence="2 3" key="1">
    <citation type="submission" date="2021-07" db="EMBL/GenBank/DDBJ databases">
        <authorList>
            <person name="Palmer J.M."/>
        </authorList>
    </citation>
    <scope>NUCLEOTIDE SEQUENCE [LARGE SCALE GENOMIC DNA]</scope>
    <source>
        <strain evidence="2 3">AT_MEX2019</strain>
        <tissue evidence="2">Muscle</tissue>
    </source>
</reference>
<name>A0ABU7BSG0_9TELE</name>
<dbReference type="EMBL" id="JAHUTI010066948">
    <property type="protein sequence ID" value="MED6253458.1"/>
    <property type="molecule type" value="Genomic_DNA"/>
</dbReference>
<accession>A0ABU7BSG0</accession>
<evidence type="ECO:0000256" key="1">
    <source>
        <dbReference type="SAM" id="MobiDB-lite"/>
    </source>
</evidence>
<evidence type="ECO:0000313" key="3">
    <source>
        <dbReference type="Proteomes" id="UP001345963"/>
    </source>
</evidence>
<proteinExistence type="predicted"/>
<keyword evidence="3" id="KW-1185">Reference proteome</keyword>
<sequence length="87" mass="9526">MNGQSTEANSVPEKSQQRPSFYDAEGSSFPGLKEGQKYRITVAIAVTAVRPADRTSRSTPQLRSVGAQLLSSWLVLAARYQQLQLIS</sequence>
<evidence type="ECO:0000313" key="2">
    <source>
        <dbReference type="EMBL" id="MED6253458.1"/>
    </source>
</evidence>